<name>A0A1H1T7V7_MUCMA</name>
<dbReference type="InterPro" id="IPR009351">
    <property type="entry name" value="AlkZ-like"/>
</dbReference>
<dbReference type="GO" id="GO:0003677">
    <property type="term" value="F:DNA binding"/>
    <property type="evidence" value="ECO:0007669"/>
    <property type="project" value="UniProtKB-KW"/>
</dbReference>
<dbReference type="Pfam" id="PF06224">
    <property type="entry name" value="AlkZ-like"/>
    <property type="match status" value="1"/>
</dbReference>
<dbReference type="RefSeq" id="WP_091370616.1">
    <property type="nucleotide sequence ID" value="NZ_LT629740.1"/>
</dbReference>
<proteinExistence type="predicted"/>
<accession>A0A1H1T7V7</accession>
<evidence type="ECO:0000313" key="2">
    <source>
        <dbReference type="Proteomes" id="UP000199679"/>
    </source>
</evidence>
<dbReference type="PANTHER" id="PTHR38479">
    <property type="entry name" value="LMO0824 PROTEIN"/>
    <property type="match status" value="1"/>
</dbReference>
<sequence length="351" mass="39709">MTEGDILQCRLSSHLITNSKPDSAEKVANWMGAIQAQDYGQAKYAIGCRTNNLKNIDIEKAITDKKIVRTWALRGTLHILAASDIYWILSTVTPVLLSRYQPQFKKLGLADEDFTRIHKCIVQLLQGGKQLTRKELFAGLEQNNITTAGLRGALMLYKAGWLGMICLGPQQGKQDTYTLLEEWLPKPSPITRQEALVKLMQKYFQSHGPATLQDFIAWSGLSITESRAEFEQIRETLTKIEWNDQSYWMTGNYPANNKSSSSIDFLAGFDEYLLGYKDRSLILDAANTGKVILQNGIFKPIIIKNGKVIGTWNRVINKNKLNITIELFDKTDQQTDLSVKIEKYSSFMNLS</sequence>
<dbReference type="OrthoDB" id="2210247at2"/>
<dbReference type="EMBL" id="LT629740">
    <property type="protein sequence ID" value="SDS56228.1"/>
    <property type="molecule type" value="Genomic_DNA"/>
</dbReference>
<evidence type="ECO:0000313" key="1">
    <source>
        <dbReference type="EMBL" id="SDS56228.1"/>
    </source>
</evidence>
<dbReference type="AlphaFoldDB" id="A0A1H1T7V7"/>
<dbReference type="PANTHER" id="PTHR38479:SF2">
    <property type="entry name" value="WINGED HELIX DNA-BINDING DOMAIN-CONTAINING PROTEIN"/>
    <property type="match status" value="1"/>
</dbReference>
<organism evidence="1 2">
    <name type="scientific">Mucilaginibacter mallensis</name>
    <dbReference type="NCBI Taxonomy" id="652787"/>
    <lineage>
        <taxon>Bacteria</taxon>
        <taxon>Pseudomonadati</taxon>
        <taxon>Bacteroidota</taxon>
        <taxon>Sphingobacteriia</taxon>
        <taxon>Sphingobacteriales</taxon>
        <taxon>Sphingobacteriaceae</taxon>
        <taxon>Mucilaginibacter</taxon>
    </lineage>
</organism>
<protein>
    <submittedName>
        <fullName evidence="1">Winged helix DNA-binding domain-containing protein</fullName>
    </submittedName>
</protein>
<dbReference type="STRING" id="652787.SAMN05216490_1382"/>
<keyword evidence="1" id="KW-0238">DNA-binding</keyword>
<gene>
    <name evidence="1" type="ORF">SAMN05216490_1382</name>
</gene>
<dbReference type="Proteomes" id="UP000199679">
    <property type="component" value="Chromosome I"/>
</dbReference>
<keyword evidence="2" id="KW-1185">Reference proteome</keyword>
<reference evidence="1 2" key="1">
    <citation type="submission" date="2016-10" db="EMBL/GenBank/DDBJ databases">
        <authorList>
            <person name="de Groot N.N."/>
        </authorList>
    </citation>
    <scope>NUCLEOTIDE SEQUENCE [LARGE SCALE GENOMIC DNA]</scope>
    <source>
        <strain evidence="1 2">MP1X4</strain>
    </source>
</reference>